<evidence type="ECO:0000313" key="1">
    <source>
        <dbReference type="EMBL" id="JAP59951.1"/>
    </source>
</evidence>
<dbReference type="EMBL" id="GEEE01003274">
    <property type="protein sequence ID" value="JAP59951.1"/>
    <property type="molecule type" value="Transcribed_RNA"/>
</dbReference>
<sequence length="259" mass="29733">MERPLCTSVDDVHRTCWTWSSTRCFFCIKQHPRCCVFDFTLDGFFGLQLRRPFEQPRRSRAKSRRNYICNQQHFGHNTRNSLWSANSSHSGAFQRPLVSGVHSSRFYKYCRCSRLCKPQLRYSCNLNFPRLTYLIKYIFCALFPSVATVSSINTLHIGPPVDLLRVYMACWLHFAVMATTSTCALRCSPSLPPPHPPILVSCLLCVQSLCCPCLVRIANASDFIAYLGMLDRLLSVLNVVHCWPRGVWSLIFFSVLSMN</sequence>
<reference evidence="1" key="1">
    <citation type="submission" date="2016-01" db="EMBL/GenBank/DDBJ databases">
        <title>Reference transcriptome for the parasite Schistocephalus solidus: insights into the molecular evolution of parasitism.</title>
        <authorList>
            <person name="Hebert F.O."/>
            <person name="Grambauer S."/>
            <person name="Barber I."/>
            <person name="Landry C.R."/>
            <person name="Aubin-Horth N."/>
        </authorList>
    </citation>
    <scope>NUCLEOTIDE SEQUENCE</scope>
</reference>
<gene>
    <name evidence="1" type="ORF">TR158695</name>
</gene>
<accession>A0A0V0J3U6</accession>
<proteinExistence type="predicted"/>
<name>A0A0V0J3U6_SCHSO</name>
<dbReference type="AlphaFoldDB" id="A0A0V0J3U6"/>
<organism evidence="1">
    <name type="scientific">Schistocephalus solidus</name>
    <name type="common">Tapeworm</name>
    <dbReference type="NCBI Taxonomy" id="70667"/>
    <lineage>
        <taxon>Eukaryota</taxon>
        <taxon>Metazoa</taxon>
        <taxon>Spiralia</taxon>
        <taxon>Lophotrochozoa</taxon>
        <taxon>Platyhelminthes</taxon>
        <taxon>Cestoda</taxon>
        <taxon>Eucestoda</taxon>
        <taxon>Diphyllobothriidea</taxon>
        <taxon>Diphyllobothriidae</taxon>
        <taxon>Schistocephalus</taxon>
    </lineage>
</organism>
<protein>
    <submittedName>
        <fullName evidence="1">Uncharacterized protein</fullName>
    </submittedName>
</protein>